<dbReference type="Proteomes" id="UP000281406">
    <property type="component" value="Unassembled WGS sequence"/>
</dbReference>
<evidence type="ECO:0008006" key="4">
    <source>
        <dbReference type="Google" id="ProtNLM"/>
    </source>
</evidence>
<dbReference type="OrthoDB" id="8946394at2759"/>
<proteinExistence type="predicted"/>
<gene>
    <name evidence="2" type="ORF">DPX16_3724</name>
</gene>
<sequence>MAPPNDPCRRNSKEHPPEMTYSFFKSLKNKLIELFGHNCTDRPILQHMERLINIMKTFEENFRCAATGSKHGKNSGIAGGVMMGLGLFFAPITLGASVVVGAAVATGGAIGSGVWKSKKSSMLTKCREDIKAVFQNKIFSMTDKMKDINQCIEKILSDINNPNCEVSFLSKYFASAYELSSFIRIYDIGGLAAQISETVRLTGTLTGIVDQIDSALENVSRSNDINAFSDTWNKIINQLQHIINAIINTKNGIDKIR</sequence>
<feature type="transmembrane region" description="Helical" evidence="1">
    <location>
        <begin position="88"/>
        <end position="115"/>
    </location>
</feature>
<evidence type="ECO:0000256" key="1">
    <source>
        <dbReference type="SAM" id="Phobius"/>
    </source>
</evidence>
<evidence type="ECO:0000313" key="2">
    <source>
        <dbReference type="EMBL" id="ROL47985.1"/>
    </source>
</evidence>
<evidence type="ECO:0000313" key="3">
    <source>
        <dbReference type="Proteomes" id="UP000281406"/>
    </source>
</evidence>
<keyword evidence="1" id="KW-0812">Transmembrane</keyword>
<keyword evidence="1" id="KW-0472">Membrane</keyword>
<protein>
    <recommendedName>
        <fullName evidence="4">Apolipoprotein L3</fullName>
    </recommendedName>
</protein>
<keyword evidence="1" id="KW-1133">Transmembrane helix</keyword>
<comment type="caution">
    <text evidence="2">The sequence shown here is derived from an EMBL/GenBank/DDBJ whole genome shotgun (WGS) entry which is preliminary data.</text>
</comment>
<dbReference type="AlphaFoldDB" id="A0A3N0YP59"/>
<dbReference type="EMBL" id="RJVU01033795">
    <property type="protein sequence ID" value="ROL47985.1"/>
    <property type="molecule type" value="Genomic_DNA"/>
</dbReference>
<organism evidence="2 3">
    <name type="scientific">Anabarilius grahami</name>
    <name type="common">Kanglang fish</name>
    <name type="synonym">Barilius grahami</name>
    <dbReference type="NCBI Taxonomy" id="495550"/>
    <lineage>
        <taxon>Eukaryota</taxon>
        <taxon>Metazoa</taxon>
        <taxon>Chordata</taxon>
        <taxon>Craniata</taxon>
        <taxon>Vertebrata</taxon>
        <taxon>Euteleostomi</taxon>
        <taxon>Actinopterygii</taxon>
        <taxon>Neopterygii</taxon>
        <taxon>Teleostei</taxon>
        <taxon>Ostariophysi</taxon>
        <taxon>Cypriniformes</taxon>
        <taxon>Xenocyprididae</taxon>
        <taxon>Xenocypridinae</taxon>
        <taxon>Xenocypridinae incertae sedis</taxon>
        <taxon>Anabarilius</taxon>
    </lineage>
</organism>
<reference evidence="2 3" key="1">
    <citation type="submission" date="2018-10" db="EMBL/GenBank/DDBJ databases">
        <title>Genome assembly for a Yunnan-Guizhou Plateau 3E fish, Anabarilius grahami (Regan), and its evolutionary and genetic applications.</title>
        <authorList>
            <person name="Jiang W."/>
        </authorList>
    </citation>
    <scope>NUCLEOTIDE SEQUENCE [LARGE SCALE GENOMIC DNA]</scope>
    <source>
        <strain evidence="2">AG-KIZ</strain>
        <tissue evidence="2">Muscle</tissue>
    </source>
</reference>
<keyword evidence="3" id="KW-1185">Reference proteome</keyword>
<name>A0A3N0YP59_ANAGA</name>
<accession>A0A3N0YP59</accession>